<dbReference type="RefSeq" id="XP_028876945.1">
    <property type="nucleotide sequence ID" value="XM_029031769.1"/>
</dbReference>
<dbReference type="EMBL" id="NBCO01000116">
    <property type="protein sequence ID" value="ORC81433.1"/>
    <property type="molecule type" value="Genomic_DNA"/>
</dbReference>
<gene>
    <name evidence="3" type="ORF">TM35_001161080</name>
</gene>
<dbReference type="GeneID" id="39991549"/>
<comment type="caution">
    <text evidence="3">The sequence shown here is derived from an EMBL/GenBank/DDBJ whole genome shotgun (WGS) entry which is preliminary data.</text>
</comment>
<name>A0A1X0NF94_9TRYP</name>
<accession>A0A1X0NF94</accession>
<organism evidence="3 4">
    <name type="scientific">Trypanosoma theileri</name>
    <dbReference type="NCBI Taxonomy" id="67003"/>
    <lineage>
        <taxon>Eukaryota</taxon>
        <taxon>Discoba</taxon>
        <taxon>Euglenozoa</taxon>
        <taxon>Kinetoplastea</taxon>
        <taxon>Metakinetoplastina</taxon>
        <taxon>Trypanosomatida</taxon>
        <taxon>Trypanosomatidae</taxon>
        <taxon>Trypanosoma</taxon>
    </lineage>
</organism>
<keyword evidence="4" id="KW-1185">Reference proteome</keyword>
<feature type="non-terminal residue" evidence="3">
    <location>
        <position position="130"/>
    </location>
</feature>
<keyword evidence="2" id="KW-0732">Signal</keyword>
<feature type="compositionally biased region" description="Gly residues" evidence="1">
    <location>
        <begin position="117"/>
        <end position="130"/>
    </location>
</feature>
<reference evidence="3 4" key="1">
    <citation type="submission" date="2017-03" db="EMBL/GenBank/DDBJ databases">
        <title>An alternative strategy for trypanosome survival in the mammalian bloodstream revealed through genome and transcriptome analysis of the ubiquitous bovine parasite Trypanosoma (Megatrypanum) theileri.</title>
        <authorList>
            <person name="Kelly S."/>
            <person name="Ivens A."/>
            <person name="Mott A."/>
            <person name="O'Neill E."/>
            <person name="Emms D."/>
            <person name="Macleod O."/>
            <person name="Voorheis P."/>
            <person name="Matthews J."/>
            <person name="Matthews K."/>
            <person name="Carrington M."/>
        </authorList>
    </citation>
    <scope>NUCLEOTIDE SEQUENCE [LARGE SCALE GENOMIC DNA]</scope>
    <source>
        <strain evidence="3">Edinburgh</strain>
    </source>
</reference>
<feature type="region of interest" description="Disordered" evidence="1">
    <location>
        <begin position="25"/>
        <end position="130"/>
    </location>
</feature>
<feature type="non-terminal residue" evidence="3">
    <location>
        <position position="1"/>
    </location>
</feature>
<dbReference type="VEuPathDB" id="TriTrypDB:TM35_001161080"/>
<feature type="compositionally biased region" description="Basic and acidic residues" evidence="1">
    <location>
        <begin position="72"/>
        <end position="93"/>
    </location>
</feature>
<dbReference type="AlphaFoldDB" id="A0A1X0NF94"/>
<evidence type="ECO:0000256" key="1">
    <source>
        <dbReference type="SAM" id="MobiDB-lite"/>
    </source>
</evidence>
<feature type="chain" id="PRO_5012507174" description="Mucin-associated surface protein (MASP)" evidence="2">
    <location>
        <begin position="18"/>
        <end position="130"/>
    </location>
</feature>
<feature type="compositionally biased region" description="Low complexity" evidence="1">
    <location>
        <begin position="42"/>
        <end position="55"/>
    </location>
</feature>
<feature type="compositionally biased region" description="Polar residues" evidence="1">
    <location>
        <begin position="95"/>
        <end position="107"/>
    </location>
</feature>
<evidence type="ECO:0008006" key="5">
    <source>
        <dbReference type="Google" id="ProtNLM"/>
    </source>
</evidence>
<dbReference type="Proteomes" id="UP000192257">
    <property type="component" value="Unassembled WGS sequence"/>
</dbReference>
<evidence type="ECO:0000313" key="4">
    <source>
        <dbReference type="Proteomes" id="UP000192257"/>
    </source>
</evidence>
<sequence>LYLVALLLSLHCVFVVGTGETAKAADALPSGQEARQGQDADGSGPCPQGTTGTTCNHARDETQGSRNCENPSDEKDCPPNDRTTEKNCGEESGHSCASNTQDQTLTRGQPASPAAGSGSGSGSGGGNAGG</sequence>
<proteinExistence type="predicted"/>
<feature type="signal peptide" evidence="2">
    <location>
        <begin position="1"/>
        <end position="17"/>
    </location>
</feature>
<protein>
    <recommendedName>
        <fullName evidence="5">Mucin-associated surface protein (MASP)</fullName>
    </recommendedName>
</protein>
<evidence type="ECO:0000256" key="2">
    <source>
        <dbReference type="SAM" id="SignalP"/>
    </source>
</evidence>
<evidence type="ECO:0000313" key="3">
    <source>
        <dbReference type="EMBL" id="ORC81433.1"/>
    </source>
</evidence>